<sequence>MSPSVELGLLFFGVALGLIWTERTGFSTGGIITPGFLAASGFNLSALSVVITVSLPILLLLEVINLRFAVYGRRRVGLAIGLSLLFFWCWSLAFPLNVPWSGWIVPGLLASDSQRQGFLPTLSGALACGACATLLGRLLI</sequence>
<dbReference type="HOGENOM" id="CLU_143404_0_0_0"/>
<accession>G7V8M5</accession>
<dbReference type="eggNOG" id="ENOG50333YX">
    <property type="taxonomic scope" value="Bacteria"/>
</dbReference>
<feature type="transmembrane region" description="Helical" evidence="1">
    <location>
        <begin position="45"/>
        <end position="64"/>
    </location>
</feature>
<feature type="transmembrane region" description="Helical" evidence="1">
    <location>
        <begin position="118"/>
        <end position="139"/>
    </location>
</feature>
<dbReference type="Proteomes" id="UP000005868">
    <property type="component" value="Chromosome"/>
</dbReference>
<keyword evidence="1" id="KW-1133">Transmembrane helix</keyword>
<evidence type="ECO:0000313" key="2">
    <source>
        <dbReference type="EMBL" id="AER67486.1"/>
    </source>
</evidence>
<dbReference type="GO" id="GO:0045227">
    <property type="term" value="P:capsule polysaccharide biosynthetic process"/>
    <property type="evidence" value="ECO:0007669"/>
    <property type="project" value="InterPro"/>
</dbReference>
<dbReference type="OrthoDB" id="48792at2"/>
<keyword evidence="3" id="KW-1185">Reference proteome</keyword>
<evidence type="ECO:0000256" key="1">
    <source>
        <dbReference type="SAM" id="Phobius"/>
    </source>
</evidence>
<dbReference type="EMBL" id="CP003096">
    <property type="protein sequence ID" value="AER67486.1"/>
    <property type="molecule type" value="Genomic_DNA"/>
</dbReference>
<name>G7V8M5_THELD</name>
<proteinExistence type="predicted"/>
<reference evidence="3" key="1">
    <citation type="submission" date="2011-10" db="EMBL/GenBank/DDBJ databases">
        <title>The complete genome of chromosome of Thermovirga lienii DSM 17291.</title>
        <authorList>
            <consortium name="US DOE Joint Genome Institute (JGI-PGF)"/>
            <person name="Lucas S."/>
            <person name="Copeland A."/>
            <person name="Lapidus A."/>
            <person name="Glavina del Rio T."/>
            <person name="Dalin E."/>
            <person name="Tice H."/>
            <person name="Bruce D."/>
            <person name="Goodwin L."/>
            <person name="Pitluck S."/>
            <person name="Peters L."/>
            <person name="Mikhailova N."/>
            <person name="Saunders E."/>
            <person name="Kyrpides N."/>
            <person name="Mavromatis K."/>
            <person name="Ivanova N."/>
            <person name="Last F.I."/>
            <person name="Brettin T."/>
            <person name="Detter J.C."/>
            <person name="Han C."/>
            <person name="Larimer F."/>
            <person name="Land M."/>
            <person name="Hauser L."/>
            <person name="Markowitz V."/>
            <person name="Cheng J.-F."/>
            <person name="Hugenholtz P."/>
            <person name="Woyke T."/>
            <person name="Wu D."/>
            <person name="Spring S."/>
            <person name="Schroeder M."/>
            <person name="Brambilla E.-M."/>
            <person name="Klenk H.-P."/>
            <person name="Eisen J.A."/>
        </authorList>
    </citation>
    <scope>NUCLEOTIDE SEQUENCE [LARGE SCALE GENOMIC DNA]</scope>
    <source>
        <strain evidence="3">ATCC BAA-1197 / DSM 17291 / Cas60314</strain>
    </source>
</reference>
<evidence type="ECO:0000313" key="3">
    <source>
        <dbReference type="Proteomes" id="UP000005868"/>
    </source>
</evidence>
<keyword evidence="1" id="KW-0812">Transmembrane</keyword>
<dbReference type="Pfam" id="PF14102">
    <property type="entry name" value="Caps_synth_CapC"/>
    <property type="match status" value="1"/>
</dbReference>
<dbReference type="GO" id="GO:0016020">
    <property type="term" value="C:membrane"/>
    <property type="evidence" value="ECO:0007669"/>
    <property type="project" value="InterPro"/>
</dbReference>
<keyword evidence="1" id="KW-0472">Membrane</keyword>
<reference evidence="2 3" key="2">
    <citation type="journal article" date="2012" name="Stand. Genomic Sci.">
        <title>Genome sequence of the moderately thermophilic, amino-acid-degrading and sulfur-reducing bacterium Thermovirga lienii type strain (Cas60314(T)).</title>
        <authorList>
            <person name="Goker M."/>
            <person name="Saunders E."/>
            <person name="Lapidus A."/>
            <person name="Nolan M."/>
            <person name="Lucas S."/>
            <person name="Hammon N."/>
            <person name="Deshpande S."/>
            <person name="Cheng J.F."/>
            <person name="Han C."/>
            <person name="Tapia R."/>
            <person name="Goodwin L.A."/>
            <person name="Pitluck S."/>
            <person name="Liolios K."/>
            <person name="Mavromatis K."/>
            <person name="Pagani I."/>
            <person name="Ivanova N."/>
            <person name="Mikhailova N."/>
            <person name="Pati A."/>
            <person name="Chen A."/>
            <person name="Palaniappan K."/>
            <person name="Land M."/>
            <person name="Chang Y.J."/>
            <person name="Jeffries C.D."/>
            <person name="Brambilla E.M."/>
            <person name="Rohde M."/>
            <person name="Spring S."/>
            <person name="Detter J.C."/>
            <person name="Woyke T."/>
            <person name="Bristow J."/>
            <person name="Eisen J.A."/>
            <person name="Markowitz V."/>
            <person name="Hugenholtz P."/>
            <person name="Kyrpides N.C."/>
            <person name="Klenk H.P."/>
        </authorList>
    </citation>
    <scope>NUCLEOTIDE SEQUENCE [LARGE SCALE GENOMIC DNA]</scope>
    <source>
        <strain evidence="3">ATCC BAA-1197 / DSM 17291 / Cas60314</strain>
    </source>
</reference>
<gene>
    <name evidence="2" type="ordered locus">Tlie_1764</name>
</gene>
<protein>
    <submittedName>
        <fullName evidence="2">Capsule biosynthesis protein CapC</fullName>
    </submittedName>
</protein>
<dbReference type="KEGG" id="tli:Tlie_1764"/>
<feature type="transmembrane region" description="Helical" evidence="1">
    <location>
        <begin position="76"/>
        <end position="98"/>
    </location>
</feature>
<dbReference type="InterPro" id="IPR008338">
    <property type="entry name" value="Capsule_biosynth_CapC"/>
</dbReference>
<dbReference type="STRING" id="580340.Tlie_1764"/>
<organism evidence="2 3">
    <name type="scientific">Thermovirga lienii (strain ATCC BAA-1197 / DSM 17291 / Cas60314)</name>
    <dbReference type="NCBI Taxonomy" id="580340"/>
    <lineage>
        <taxon>Bacteria</taxon>
        <taxon>Thermotogati</taxon>
        <taxon>Synergistota</taxon>
        <taxon>Synergistia</taxon>
        <taxon>Synergistales</taxon>
        <taxon>Thermovirgaceae</taxon>
        <taxon>Thermovirga</taxon>
    </lineage>
</organism>
<dbReference type="AlphaFoldDB" id="G7V8M5"/>